<dbReference type="InterPro" id="IPR013824">
    <property type="entry name" value="Topo_IA_cen_sub1"/>
</dbReference>
<dbReference type="Pfam" id="PF01396">
    <property type="entry name" value="Zn_ribbon_Top1"/>
    <property type="match status" value="3"/>
</dbReference>
<dbReference type="InterPro" id="IPR023405">
    <property type="entry name" value="Topo_IA_core_domain"/>
</dbReference>
<dbReference type="Gene3D" id="1.10.460.10">
    <property type="entry name" value="Topoisomerase I, domain 2"/>
    <property type="match status" value="1"/>
</dbReference>
<dbReference type="GO" id="GO:0003677">
    <property type="term" value="F:DNA binding"/>
    <property type="evidence" value="ECO:0007669"/>
    <property type="project" value="InterPro"/>
</dbReference>
<dbReference type="GO" id="GO:0005694">
    <property type="term" value="C:chromosome"/>
    <property type="evidence" value="ECO:0007669"/>
    <property type="project" value="InterPro"/>
</dbReference>
<dbReference type="GO" id="GO:0006265">
    <property type="term" value="P:DNA topological change"/>
    <property type="evidence" value="ECO:0007669"/>
    <property type="project" value="InterPro"/>
</dbReference>
<gene>
    <name evidence="3" type="ORF">MNB_SM-4-450</name>
</gene>
<reference evidence="3" key="1">
    <citation type="submission" date="2016-10" db="EMBL/GenBank/DDBJ databases">
        <authorList>
            <person name="de Groot N.N."/>
        </authorList>
    </citation>
    <scope>NUCLEOTIDE SEQUENCE</scope>
</reference>
<evidence type="ECO:0000259" key="2">
    <source>
        <dbReference type="PROSITE" id="PS52039"/>
    </source>
</evidence>
<dbReference type="EC" id="5.99.1.2" evidence="3"/>
<dbReference type="InterPro" id="IPR013497">
    <property type="entry name" value="Topo_IA_cen"/>
</dbReference>
<accession>A0A1W1BB97</accession>
<dbReference type="SUPFAM" id="SSF56712">
    <property type="entry name" value="Prokaryotic type I DNA topoisomerase"/>
    <property type="match status" value="1"/>
</dbReference>
<evidence type="ECO:0000313" key="3">
    <source>
        <dbReference type="EMBL" id="SFV50777.1"/>
    </source>
</evidence>
<feature type="domain" description="Topo IA-type catalytic" evidence="2">
    <location>
        <begin position="1"/>
        <end position="67"/>
    </location>
</feature>
<dbReference type="InterPro" id="IPR000380">
    <property type="entry name" value="Topo_IA"/>
</dbReference>
<organism evidence="3">
    <name type="scientific">hydrothermal vent metagenome</name>
    <dbReference type="NCBI Taxonomy" id="652676"/>
    <lineage>
        <taxon>unclassified sequences</taxon>
        <taxon>metagenomes</taxon>
        <taxon>ecological metagenomes</taxon>
    </lineage>
</organism>
<dbReference type="PANTHER" id="PTHR42785">
    <property type="entry name" value="DNA TOPOISOMERASE, TYPE IA, CORE"/>
    <property type="match status" value="1"/>
</dbReference>
<dbReference type="GO" id="GO:0003917">
    <property type="term" value="F:DNA topoisomerase type I (single strand cut, ATP-independent) activity"/>
    <property type="evidence" value="ECO:0007669"/>
    <property type="project" value="InterPro"/>
</dbReference>
<name>A0A1W1BB97_9ZZZZ</name>
<dbReference type="InterPro" id="IPR013498">
    <property type="entry name" value="Topo_IA_Znf"/>
</dbReference>
<dbReference type="PANTHER" id="PTHR42785:SF1">
    <property type="entry name" value="DNA TOPOISOMERASE"/>
    <property type="match status" value="1"/>
</dbReference>
<dbReference type="AlphaFoldDB" id="A0A1W1BB97"/>
<dbReference type="SUPFAM" id="SSF57783">
    <property type="entry name" value="Zinc beta-ribbon"/>
    <property type="match status" value="3"/>
</dbReference>
<keyword evidence="1 3" id="KW-0413">Isomerase</keyword>
<dbReference type="PROSITE" id="PS52039">
    <property type="entry name" value="TOPO_IA_2"/>
    <property type="match status" value="1"/>
</dbReference>
<dbReference type="EMBL" id="FPHF01000011">
    <property type="protein sequence ID" value="SFV50777.1"/>
    <property type="molecule type" value="Genomic_DNA"/>
</dbReference>
<proteinExistence type="predicted"/>
<dbReference type="Gene3D" id="3.30.65.10">
    <property type="entry name" value="Bacterial Topoisomerase I, domain 1"/>
    <property type="match status" value="3"/>
</dbReference>
<dbReference type="Pfam" id="PF01131">
    <property type="entry name" value="Topoisom_bac"/>
    <property type="match status" value="1"/>
</dbReference>
<sequence length="264" mass="29838">MNIEKKQIVPTEMAFTVTKILEEHFANIVDISFTANMEEKLDEVSEGNADWQKLLADFYVPFMQQVADGKENIVSLKLAKPLGRTCPKCGESELLLRSGRFGNFIACSGFPKCKYTEQCDEEGNTVEKKETTAEEKCDKCGKDMVIKNGRNGQFLACSDYPDCKNTKSINVEEKNSDTPCPDCGGTISLKNSRRGPFWGCNDYPECKFISKFEPTTIKCEEKGCKGVLAPRTYRNKEVYECVKCKARTPREEETTELETKEETK</sequence>
<evidence type="ECO:0000256" key="1">
    <source>
        <dbReference type="ARBA" id="ARBA00023235"/>
    </source>
</evidence>
<protein>
    <submittedName>
        <fullName evidence="3">DNA topoisomerase I</fullName>
        <ecNumber evidence="3">5.99.1.2</ecNumber>
    </submittedName>
</protein>